<gene>
    <name evidence="3" type="ORF">G5C33_05095</name>
</gene>
<sequence length="152" mass="16080">MLKQILFASSFLIAAPAFAQAADTAPAQDAPAAEETQQAQSGPTSDQITQLVEAEWSKYDLDTSEALEQAEFAAWMTELRKNSEPTFDPASEAGSAWLTRAFEFADKDSSASVSKAEMITLLTPAAPESAAAEEPATEESAEAPEAAEDTAM</sequence>
<accession>A0A6G6Y2V1</accession>
<dbReference type="SUPFAM" id="SSF47473">
    <property type="entry name" value="EF-hand"/>
    <property type="match status" value="1"/>
</dbReference>
<evidence type="ECO:0008006" key="5">
    <source>
        <dbReference type="Google" id="ProtNLM"/>
    </source>
</evidence>
<dbReference type="Proteomes" id="UP000501568">
    <property type="component" value="Chromosome"/>
</dbReference>
<evidence type="ECO:0000313" key="3">
    <source>
        <dbReference type="EMBL" id="QIG79229.1"/>
    </source>
</evidence>
<dbReference type="InterPro" id="IPR011992">
    <property type="entry name" value="EF-hand-dom_pair"/>
</dbReference>
<feature type="region of interest" description="Disordered" evidence="1">
    <location>
        <begin position="124"/>
        <end position="152"/>
    </location>
</feature>
<organism evidence="3 4">
    <name type="scientific">Stakelama tenebrarum</name>
    <dbReference type="NCBI Taxonomy" id="2711215"/>
    <lineage>
        <taxon>Bacteria</taxon>
        <taxon>Pseudomonadati</taxon>
        <taxon>Pseudomonadota</taxon>
        <taxon>Alphaproteobacteria</taxon>
        <taxon>Sphingomonadales</taxon>
        <taxon>Sphingomonadaceae</taxon>
        <taxon>Stakelama</taxon>
    </lineage>
</organism>
<dbReference type="RefSeq" id="WP_165326230.1">
    <property type="nucleotide sequence ID" value="NZ_CP049109.1"/>
</dbReference>
<evidence type="ECO:0000313" key="4">
    <source>
        <dbReference type="Proteomes" id="UP000501568"/>
    </source>
</evidence>
<feature type="compositionally biased region" description="Acidic residues" evidence="1">
    <location>
        <begin position="135"/>
        <end position="152"/>
    </location>
</feature>
<feature type="signal peptide" evidence="2">
    <location>
        <begin position="1"/>
        <end position="21"/>
    </location>
</feature>
<keyword evidence="4" id="KW-1185">Reference proteome</keyword>
<proteinExistence type="predicted"/>
<name>A0A6G6Y2V1_9SPHN</name>
<feature type="chain" id="PRO_5026191734" description="EF-hand domain-containing protein" evidence="2">
    <location>
        <begin position="22"/>
        <end position="152"/>
    </location>
</feature>
<feature type="compositionally biased region" description="Low complexity" evidence="1">
    <location>
        <begin position="124"/>
        <end position="134"/>
    </location>
</feature>
<evidence type="ECO:0000256" key="1">
    <source>
        <dbReference type="SAM" id="MobiDB-lite"/>
    </source>
</evidence>
<dbReference type="EMBL" id="CP049109">
    <property type="protein sequence ID" value="QIG79229.1"/>
    <property type="molecule type" value="Genomic_DNA"/>
</dbReference>
<evidence type="ECO:0000256" key="2">
    <source>
        <dbReference type="SAM" id="SignalP"/>
    </source>
</evidence>
<protein>
    <recommendedName>
        <fullName evidence="5">EF-hand domain-containing protein</fullName>
    </recommendedName>
</protein>
<dbReference type="Gene3D" id="1.10.238.10">
    <property type="entry name" value="EF-hand"/>
    <property type="match status" value="1"/>
</dbReference>
<feature type="compositionally biased region" description="Low complexity" evidence="1">
    <location>
        <begin position="25"/>
        <end position="40"/>
    </location>
</feature>
<dbReference type="AlphaFoldDB" id="A0A6G6Y2V1"/>
<dbReference type="KEGG" id="spzr:G5C33_05095"/>
<keyword evidence="2" id="KW-0732">Signal</keyword>
<reference evidence="3 4" key="1">
    <citation type="submission" date="2020-02" db="EMBL/GenBank/DDBJ databases">
        <authorList>
            <person name="Zheng R.K."/>
            <person name="Sun C.M."/>
        </authorList>
    </citation>
    <scope>NUCLEOTIDE SEQUENCE [LARGE SCALE GENOMIC DNA]</scope>
    <source>
        <strain evidence="4">zrk23</strain>
    </source>
</reference>
<feature type="region of interest" description="Disordered" evidence="1">
    <location>
        <begin position="25"/>
        <end position="47"/>
    </location>
</feature>